<dbReference type="EMBL" id="LR134359">
    <property type="protein sequence ID" value="VEG60472.1"/>
    <property type="molecule type" value="Genomic_DNA"/>
</dbReference>
<feature type="domain" description="PIN" evidence="1">
    <location>
        <begin position="3"/>
        <end position="122"/>
    </location>
</feature>
<dbReference type="Pfam" id="PF13470">
    <property type="entry name" value="PIN_3"/>
    <property type="match status" value="1"/>
</dbReference>
<dbReference type="AlphaFoldDB" id="A0A3S4SB00"/>
<reference evidence="2 3" key="1">
    <citation type="submission" date="2018-12" db="EMBL/GenBank/DDBJ databases">
        <authorList>
            <consortium name="Pathogen Informatics"/>
        </authorList>
    </citation>
    <scope>NUCLEOTIDE SEQUENCE [LARGE SCALE GENOMIC DNA]</scope>
    <source>
        <strain evidence="2 3">NCTC11951</strain>
    </source>
</reference>
<sequence>MKKVYLDTNILLDYFNAERAYHNEARQLVYYLLTNNIQIVFSEDMISTLAYILNKTNIDMMQFYNYLSKITLDPKILICSFSGSVIRSACQIYQSCNDDFEDYLQYFCAEKESCCAIYTMDKNFPNLKIPIKRYGEIDM</sequence>
<organism evidence="2 3">
    <name type="scientific">Campylobacter jejuni subsp. doylei</name>
    <dbReference type="NCBI Taxonomy" id="32021"/>
    <lineage>
        <taxon>Bacteria</taxon>
        <taxon>Pseudomonadati</taxon>
        <taxon>Campylobacterota</taxon>
        <taxon>Epsilonproteobacteria</taxon>
        <taxon>Campylobacterales</taxon>
        <taxon>Campylobacteraceae</taxon>
        <taxon>Campylobacter</taxon>
    </lineage>
</organism>
<gene>
    <name evidence="2" type="ORF">NCTC11951_00277</name>
</gene>
<accession>A0A3S4SB00</accession>
<dbReference type="CDD" id="cd09854">
    <property type="entry name" value="PIN_VapC-like"/>
    <property type="match status" value="1"/>
</dbReference>
<protein>
    <submittedName>
        <fullName evidence="2">PIN domain protein</fullName>
    </submittedName>
</protein>
<evidence type="ECO:0000313" key="2">
    <source>
        <dbReference type="EMBL" id="VEG60472.1"/>
    </source>
</evidence>
<evidence type="ECO:0000259" key="1">
    <source>
        <dbReference type="Pfam" id="PF13470"/>
    </source>
</evidence>
<evidence type="ECO:0000313" key="3">
    <source>
        <dbReference type="Proteomes" id="UP000275504"/>
    </source>
</evidence>
<dbReference type="Proteomes" id="UP000275504">
    <property type="component" value="Chromosome"/>
</dbReference>
<proteinExistence type="predicted"/>
<dbReference type="InterPro" id="IPR029060">
    <property type="entry name" value="PIN-like_dom_sf"/>
</dbReference>
<dbReference type="SUPFAM" id="SSF88723">
    <property type="entry name" value="PIN domain-like"/>
    <property type="match status" value="1"/>
</dbReference>
<name>A0A3S4SB00_CAMJU</name>
<dbReference type="Gene3D" id="3.40.50.1010">
    <property type="entry name" value="5'-nuclease"/>
    <property type="match status" value="1"/>
</dbReference>
<dbReference type="InterPro" id="IPR002716">
    <property type="entry name" value="PIN_dom"/>
</dbReference>